<comment type="cofactor">
    <cofactor evidence="1">
        <name>Mn(2+)</name>
        <dbReference type="ChEBI" id="CHEBI:29035"/>
    </cofactor>
</comment>
<gene>
    <name evidence="11" type="ORF">UT64_C0049G0009</name>
</gene>
<feature type="binding site" evidence="6">
    <location>
        <position position="315"/>
    </location>
    <ligand>
        <name>(S)-malate</name>
        <dbReference type="ChEBI" id="CHEBI:15589"/>
    </ligand>
</feature>
<dbReference type="GO" id="GO:0016616">
    <property type="term" value="F:oxidoreductase activity, acting on the CH-OH group of donors, NAD or NADP as acceptor"/>
    <property type="evidence" value="ECO:0007669"/>
    <property type="project" value="InterPro"/>
</dbReference>
<dbReference type="SUPFAM" id="SSF53223">
    <property type="entry name" value="Aminoacid dehydrogenase-like, N-terminal domain"/>
    <property type="match status" value="1"/>
</dbReference>
<dbReference type="InterPro" id="IPR012302">
    <property type="entry name" value="Malic_NAD-bd"/>
</dbReference>
<dbReference type="InterPro" id="IPR051674">
    <property type="entry name" value="Malate_Decarboxylase"/>
</dbReference>
<comment type="similarity">
    <text evidence="2 8">Belongs to the malic enzymes family.</text>
</comment>
<feature type="binding site" evidence="7">
    <location>
        <position position="159"/>
    </location>
    <ligand>
        <name>a divalent metal cation</name>
        <dbReference type="ChEBI" id="CHEBI:60240"/>
    </ligand>
</feature>
<protein>
    <submittedName>
        <fullName evidence="11">Malate dehydrogenase (Oxaloacetate decarboxylating)</fullName>
    </submittedName>
</protein>
<feature type="binding site" evidence="7">
    <location>
        <position position="134"/>
    </location>
    <ligand>
        <name>a divalent metal cation</name>
        <dbReference type="ChEBI" id="CHEBI:60240"/>
    </ligand>
</feature>
<keyword evidence="4" id="KW-0560">Oxidoreductase</keyword>
<dbReference type="Pfam" id="PF03949">
    <property type="entry name" value="Malic_M"/>
    <property type="match status" value="1"/>
</dbReference>
<keyword evidence="3 7" id="KW-0479">Metal-binding</keyword>
<evidence type="ECO:0000259" key="10">
    <source>
        <dbReference type="SMART" id="SM01274"/>
    </source>
</evidence>
<feature type="domain" description="Malic enzyme N-terminal" evidence="10">
    <location>
        <begin position="15"/>
        <end position="148"/>
    </location>
</feature>
<evidence type="ECO:0000313" key="12">
    <source>
        <dbReference type="Proteomes" id="UP000034137"/>
    </source>
</evidence>
<evidence type="ECO:0000313" key="11">
    <source>
        <dbReference type="EMBL" id="KKR31835.1"/>
    </source>
</evidence>
<dbReference type="InterPro" id="IPR037062">
    <property type="entry name" value="Malic_N_dom_sf"/>
</dbReference>
<dbReference type="InterPro" id="IPR036291">
    <property type="entry name" value="NAD(P)-bd_dom_sf"/>
</dbReference>
<feature type="binding site" evidence="6">
    <location>
        <position position="285"/>
    </location>
    <ligand>
        <name>(S)-malate</name>
        <dbReference type="ChEBI" id="CHEBI:15589"/>
    </ligand>
</feature>
<feature type="active site" description="Proton donor" evidence="5">
    <location>
        <position position="36"/>
    </location>
</feature>
<dbReference type="PANTHER" id="PTHR43237">
    <property type="entry name" value="NADP-DEPENDENT MALIC ENZYME"/>
    <property type="match status" value="1"/>
</dbReference>
<evidence type="ECO:0000256" key="5">
    <source>
        <dbReference type="PIRSR" id="PIRSR000106-1"/>
    </source>
</evidence>
<feature type="domain" description="Malic enzyme NAD-binding" evidence="9">
    <location>
        <begin position="160"/>
        <end position="380"/>
    </location>
</feature>
<evidence type="ECO:0000256" key="4">
    <source>
        <dbReference type="ARBA" id="ARBA00023002"/>
    </source>
</evidence>
<dbReference type="SUPFAM" id="SSF51735">
    <property type="entry name" value="NAD(P)-binding Rossmann-fold domains"/>
    <property type="match status" value="1"/>
</dbReference>
<dbReference type="PANTHER" id="PTHR43237:SF4">
    <property type="entry name" value="NADP-DEPENDENT MALIC ENZYME"/>
    <property type="match status" value="1"/>
</dbReference>
<dbReference type="InterPro" id="IPR001891">
    <property type="entry name" value="Malic_OxRdtase"/>
</dbReference>
<dbReference type="PATRIC" id="fig|1618642.3.peg.831"/>
<dbReference type="Pfam" id="PF00390">
    <property type="entry name" value="malic"/>
    <property type="match status" value="1"/>
</dbReference>
<dbReference type="PRINTS" id="PR00072">
    <property type="entry name" value="MALOXRDTASE"/>
</dbReference>
<dbReference type="PIRSF" id="PIRSF000106">
    <property type="entry name" value="ME"/>
    <property type="match status" value="1"/>
</dbReference>
<dbReference type="Gene3D" id="3.40.50.10380">
    <property type="entry name" value="Malic enzyme, N-terminal domain"/>
    <property type="match status" value="1"/>
</dbReference>
<proteinExistence type="inferred from homology"/>
<dbReference type="GO" id="GO:0004470">
    <property type="term" value="F:malic enzyme activity"/>
    <property type="evidence" value="ECO:0007669"/>
    <property type="project" value="InterPro"/>
</dbReference>
<dbReference type="InterPro" id="IPR046346">
    <property type="entry name" value="Aminoacid_DH-like_N_sf"/>
</dbReference>
<dbReference type="InterPro" id="IPR045213">
    <property type="entry name" value="Malic_NAD-bd_bact_type"/>
</dbReference>
<evidence type="ECO:0000256" key="6">
    <source>
        <dbReference type="PIRSR" id="PIRSR000106-2"/>
    </source>
</evidence>
<comment type="cofactor">
    <cofactor evidence="7">
        <name>Mg(2+)</name>
        <dbReference type="ChEBI" id="CHEBI:18420"/>
    </cofactor>
    <cofactor evidence="7">
        <name>Mn(2+)</name>
        <dbReference type="ChEBI" id="CHEBI:29035"/>
    </cofactor>
    <text evidence="7">Divalent metal cations. Prefers magnesium or manganese.</text>
</comment>
<dbReference type="Gene3D" id="3.40.50.720">
    <property type="entry name" value="NAD(P)-binding Rossmann-like Domain"/>
    <property type="match status" value="1"/>
</dbReference>
<evidence type="ECO:0000256" key="1">
    <source>
        <dbReference type="ARBA" id="ARBA00001936"/>
    </source>
</evidence>
<comment type="caution">
    <text evidence="11">The sequence shown here is derived from an EMBL/GenBank/DDBJ whole genome shotgun (WGS) entry which is preliminary data.</text>
</comment>
<dbReference type="GO" id="GO:0051287">
    <property type="term" value="F:NAD binding"/>
    <property type="evidence" value="ECO:0007669"/>
    <property type="project" value="InterPro"/>
</dbReference>
<reference evidence="11 12" key="1">
    <citation type="journal article" date="2015" name="Nature">
        <title>rRNA introns, odd ribosomes, and small enigmatic genomes across a large radiation of phyla.</title>
        <authorList>
            <person name="Brown C.T."/>
            <person name="Hug L.A."/>
            <person name="Thomas B.C."/>
            <person name="Sharon I."/>
            <person name="Castelle C.J."/>
            <person name="Singh A."/>
            <person name="Wilkins M.J."/>
            <person name="Williams K.H."/>
            <person name="Banfield J.F."/>
        </authorList>
    </citation>
    <scope>NUCLEOTIDE SEQUENCE [LARGE SCALE GENOMIC DNA]</scope>
</reference>
<sequence length="380" mass="40881">MDYNKKSLALHKKTRGKIEIKSKVKLKTKDDLSLAYTPGVAEVSREIAKDINNSWTLTNRANQVAIVSDGTAILGLGDLGPEAAMPVMEGKAIIFKEFAGIDAIPLCINTTVPDEIVKFCVMIESSFAGINLEDISAPRCFEILEKLENQLSIPVFHDDQDGTAIVVLAALINACRVTGKVMRELKVIVNGAGAAGISISKLLLEQKVENLILLDSAGAIYEGRSDMNGFKMEIAKITNKQNIHGSLREVIVGADVFIGVSKANLVDQAMVKSMNSQPIIFAMANPTPEIMPEEAYAAGAAIVGTGRSDLPNQINNALVFPGIFRGLLDGRIPKVTSKMKVAAAMAIAYSVKPKKDKILPSVLDKKVVKAISQVLIKNKK</sequence>
<organism evidence="11 12">
    <name type="scientific">Candidatus Falkowbacteria bacterium GW2011_GWF2_39_8</name>
    <dbReference type="NCBI Taxonomy" id="1618642"/>
    <lineage>
        <taxon>Bacteria</taxon>
        <taxon>Candidatus Falkowiibacteriota</taxon>
    </lineage>
</organism>
<name>A0A0G0SAP3_9BACT</name>
<evidence type="ECO:0000256" key="3">
    <source>
        <dbReference type="ARBA" id="ARBA00022723"/>
    </source>
</evidence>
<dbReference type="PROSITE" id="PS00331">
    <property type="entry name" value="MALIC_ENZYMES"/>
    <property type="match status" value="1"/>
</dbReference>
<dbReference type="Proteomes" id="UP000034137">
    <property type="component" value="Unassembled WGS sequence"/>
</dbReference>
<dbReference type="GO" id="GO:0046872">
    <property type="term" value="F:metal ion binding"/>
    <property type="evidence" value="ECO:0007669"/>
    <property type="project" value="UniProtKB-KW"/>
</dbReference>
<evidence type="ECO:0000256" key="2">
    <source>
        <dbReference type="ARBA" id="ARBA00008785"/>
    </source>
</evidence>
<dbReference type="InterPro" id="IPR012301">
    <property type="entry name" value="Malic_N_dom"/>
</dbReference>
<evidence type="ECO:0000256" key="7">
    <source>
        <dbReference type="PIRSR" id="PIRSR000106-3"/>
    </source>
</evidence>
<dbReference type="SMART" id="SM01274">
    <property type="entry name" value="malic"/>
    <property type="match status" value="1"/>
</dbReference>
<accession>A0A0G0SAP3</accession>
<feature type="binding site" evidence="7">
    <location>
        <position position="133"/>
    </location>
    <ligand>
        <name>a divalent metal cation</name>
        <dbReference type="ChEBI" id="CHEBI:60240"/>
    </ligand>
</feature>
<feature type="active site" description="Proton acceptor" evidence="5">
    <location>
        <position position="91"/>
    </location>
</feature>
<dbReference type="EMBL" id="LBXO01000049">
    <property type="protein sequence ID" value="KKR31835.1"/>
    <property type="molecule type" value="Genomic_DNA"/>
</dbReference>
<dbReference type="SMART" id="SM00919">
    <property type="entry name" value="Malic_M"/>
    <property type="match status" value="1"/>
</dbReference>
<evidence type="ECO:0000256" key="8">
    <source>
        <dbReference type="RuleBase" id="RU003427"/>
    </source>
</evidence>
<dbReference type="AlphaFoldDB" id="A0A0G0SAP3"/>
<dbReference type="InterPro" id="IPR015884">
    <property type="entry name" value="Malic_enzyme_CS"/>
</dbReference>
<evidence type="ECO:0000259" key="9">
    <source>
        <dbReference type="SMART" id="SM00919"/>
    </source>
</evidence>
<dbReference type="CDD" id="cd05311">
    <property type="entry name" value="NAD_bind_2_malic_enz"/>
    <property type="match status" value="1"/>
</dbReference>